<feature type="compositionally biased region" description="Polar residues" evidence="3">
    <location>
        <begin position="790"/>
        <end position="802"/>
    </location>
</feature>
<dbReference type="SUPFAM" id="SSF49265">
    <property type="entry name" value="Fibronectin type III"/>
    <property type="match status" value="1"/>
</dbReference>
<feature type="domain" description="Ig-like" evidence="5">
    <location>
        <begin position="164"/>
        <end position="286"/>
    </location>
</feature>
<feature type="domain" description="Ig-like" evidence="5">
    <location>
        <begin position="401"/>
        <end position="493"/>
    </location>
</feature>
<dbReference type="OrthoDB" id="6234674at2759"/>
<dbReference type="SMART" id="SM00409">
    <property type="entry name" value="IG"/>
    <property type="match status" value="5"/>
</dbReference>
<feature type="transmembrane region" description="Helical" evidence="4">
    <location>
        <begin position="904"/>
        <end position="927"/>
    </location>
</feature>
<evidence type="ECO:0000259" key="5">
    <source>
        <dbReference type="PROSITE" id="PS50835"/>
    </source>
</evidence>
<dbReference type="GO" id="GO:0009653">
    <property type="term" value="P:anatomical structure morphogenesis"/>
    <property type="evidence" value="ECO:0007669"/>
    <property type="project" value="UniProtKB-ARBA"/>
</dbReference>
<dbReference type="GO" id="GO:0098609">
    <property type="term" value="P:cell-cell adhesion"/>
    <property type="evidence" value="ECO:0007669"/>
    <property type="project" value="TreeGrafter"/>
</dbReference>
<feature type="domain" description="Fibronectin type-III" evidence="6">
    <location>
        <begin position="685"/>
        <end position="781"/>
    </location>
</feature>
<dbReference type="Pfam" id="PF13895">
    <property type="entry name" value="Ig_2"/>
    <property type="match status" value="1"/>
</dbReference>
<dbReference type="SMART" id="SM00060">
    <property type="entry name" value="FN3"/>
    <property type="match status" value="2"/>
</dbReference>
<dbReference type="GO" id="GO:0030154">
    <property type="term" value="P:cell differentiation"/>
    <property type="evidence" value="ECO:0007669"/>
    <property type="project" value="UniProtKB-ARBA"/>
</dbReference>
<sequence length="1365" mass="150393">MGGGGGLQATDLRRRLEFQCTGGTCSQALRSLRHDSYHATEENAACDDHEDRGTDHEAILASGQPTCTGCRPYRREENEAVEKKECLKRRMPESDGIGAVYRKLRLYLGLFEHAGKNDDSEDGGDEDDDEGKRHRLRWCRRDFRRIAEVATRALLLGIALLVTPGLCQQDAVHITAILGESVVFNCHVEFPGEHPVPYVLQWEKKRYHSSRGGRVARGLPPMELRRHRVNGQEIPIYIWYESYPTHSGEGYEGRVSRVSPNSPYGGASLNLTNIRESDQGWYKCKVVFLNRSPNSHKNGTWFHLDVHAPPRFSITPDDMIYVNLGDAIILNCQAEGTPSPEILWYKDANPVEPSSTIGIFNDGTELRISTIKNEDIGDYTCIARNGEGQISHTARVIIAGGAVIMVPPTNQTKLEGEKVQFSCEAKALPGNVTVRWFREGAPVTEVSALDTRVSIKMDGSLVINPVSADDSGQYLCEVTNGIGDPQSASAYLNVEYPAKVTFTPTIQYLPFRLAGVVQCYIKANPPLQYVTWTKDKRLLEPYQTKDIVIMNNGSLLFTRVNENHQGRYTCTPYNAQGTQGSSGPMEVLVRNPPVFTLEPETMYTRKVGETVEMHCDAQEAEGTQKPTIQWHRREGPIQRNRAKTFGGNLTIEGLRRTDFGLYHCVASNEVATISSSTQLIVEGTQPHAPYNVTGTATQFSVTLNWLPGYSGGPDYKQDYTIWHRESGTSDWKTIPVTPSGSTTVTINRLTPSTLYEFQVIGKNALGEGLLSKVITVRTLDVALTQSATPSSSAGQAAATDQSGPKPGTPRNLTVTEISNGFLITWQPPLERSHLIQYYTIKYKTDGPWKTLNKGQIRPEETSYLVKNLVGGRTYYFQVFANSATNYGASDQVKFPVPARVKHKAITAGVVGGILFFLVAIILSICAVKICNKRKRRKQEKELLSAYNMVACRVTDARNGAGQGPQGTVPLKKPRKSRVPGLSLLREILSPDTPDSCRGRPLGKISRAADGRFVVADSVLSSANNSILDASSSDDGGFLPKQRLKSSWRRPLVGTSQLSLRSDGSGVSIGPPLPSSHHHGAANARIPPTVCTISSPRFLASSPSGAQVPWTPLYFSDLSSVKQPSSGERSFPTPPGYLQLRSVHQRYSQELPSLKAIHAESSRRFVPVQPLATSSPPQPAGRPRARLPPRHARHARSAPELAASPDLETSPESRSSSSGFGSKNTSQQNQSSRSGSTVAEWRPPPYRPPPPPLVGRWLELQDPAKVAHTHVQNAVDAGSVDGHYEFDPVSCTPTPTSASTPTREERPPVHQVHAIHVPHIHQVHHQAPRYSRDNIEARVQAMKAEFHQFRQRQARRRQSAHLESAC</sequence>
<dbReference type="GO" id="GO:0016020">
    <property type="term" value="C:membrane"/>
    <property type="evidence" value="ECO:0007669"/>
    <property type="project" value="UniProtKB-SubCell"/>
</dbReference>
<dbReference type="InterPro" id="IPR003599">
    <property type="entry name" value="Ig_sub"/>
</dbReference>
<feature type="compositionally biased region" description="Pro residues" evidence="3">
    <location>
        <begin position="1241"/>
        <end position="1252"/>
    </location>
</feature>
<evidence type="ECO:0000259" key="6">
    <source>
        <dbReference type="PROSITE" id="PS50853"/>
    </source>
</evidence>
<organism evidence="7 8">
    <name type="scientific">Dinoponera quadriceps</name>
    <name type="common">South American ant</name>
    <dbReference type="NCBI Taxonomy" id="609295"/>
    <lineage>
        <taxon>Eukaryota</taxon>
        <taxon>Metazoa</taxon>
        <taxon>Ecdysozoa</taxon>
        <taxon>Arthropoda</taxon>
        <taxon>Hexapoda</taxon>
        <taxon>Insecta</taxon>
        <taxon>Pterygota</taxon>
        <taxon>Neoptera</taxon>
        <taxon>Endopterygota</taxon>
        <taxon>Hymenoptera</taxon>
        <taxon>Apocrita</taxon>
        <taxon>Aculeata</taxon>
        <taxon>Formicoidea</taxon>
        <taxon>Formicidae</taxon>
        <taxon>Ponerinae</taxon>
        <taxon>Ponerini</taxon>
        <taxon>Dinoponera</taxon>
    </lineage>
</organism>
<dbReference type="PROSITE" id="PS50853">
    <property type="entry name" value="FN3"/>
    <property type="match status" value="2"/>
</dbReference>
<keyword evidence="4" id="KW-1133">Transmembrane helix</keyword>
<dbReference type="InterPro" id="IPR036179">
    <property type="entry name" value="Ig-like_dom_sf"/>
</dbReference>
<feature type="region of interest" description="Disordered" evidence="3">
    <location>
        <begin position="1058"/>
        <end position="1082"/>
    </location>
</feature>
<reference evidence="8" key="1">
    <citation type="submission" date="2025-08" db="UniProtKB">
        <authorList>
            <consortium name="RefSeq"/>
        </authorList>
    </citation>
    <scope>IDENTIFICATION</scope>
</reference>
<keyword evidence="4" id="KW-0812">Transmembrane</keyword>
<evidence type="ECO:0000256" key="2">
    <source>
        <dbReference type="ARBA" id="ARBA00023157"/>
    </source>
</evidence>
<feature type="region of interest" description="Disordered" evidence="3">
    <location>
        <begin position="790"/>
        <end position="810"/>
    </location>
</feature>
<keyword evidence="1" id="KW-0677">Repeat</keyword>
<dbReference type="FunFam" id="2.60.40.10:FF:000733">
    <property type="entry name" value="Turtle, isoform F"/>
    <property type="match status" value="1"/>
</dbReference>
<feature type="compositionally biased region" description="Basic residues" evidence="3">
    <location>
        <begin position="1182"/>
        <end position="1195"/>
    </location>
</feature>
<dbReference type="PANTHER" id="PTHR44170">
    <property type="entry name" value="PROTEIN SIDEKICK"/>
    <property type="match status" value="1"/>
</dbReference>
<dbReference type="RefSeq" id="XP_014468284.1">
    <property type="nucleotide sequence ID" value="XM_014612798.1"/>
</dbReference>
<dbReference type="Pfam" id="PF13927">
    <property type="entry name" value="Ig_3"/>
    <property type="match status" value="2"/>
</dbReference>
<dbReference type="SUPFAM" id="SSF48726">
    <property type="entry name" value="Immunoglobulin"/>
    <property type="match status" value="5"/>
</dbReference>
<dbReference type="PANTHER" id="PTHR44170:SF32">
    <property type="entry name" value="PROTEIN TURTLE-LIKE PROTEIN"/>
    <property type="match status" value="1"/>
</dbReference>
<feature type="domain" description="Ig-like" evidence="5">
    <location>
        <begin position="310"/>
        <end position="397"/>
    </location>
</feature>
<evidence type="ECO:0000256" key="3">
    <source>
        <dbReference type="SAM" id="MobiDB-lite"/>
    </source>
</evidence>
<proteinExistence type="predicted"/>
<feature type="domain" description="Fibronectin type-III" evidence="6">
    <location>
        <begin position="808"/>
        <end position="903"/>
    </location>
</feature>
<keyword evidence="7" id="KW-1185">Reference proteome</keyword>
<dbReference type="InterPro" id="IPR007110">
    <property type="entry name" value="Ig-like_dom"/>
</dbReference>
<dbReference type="SMART" id="SM00408">
    <property type="entry name" value="IGc2"/>
    <property type="match status" value="5"/>
</dbReference>
<feature type="compositionally biased region" description="Low complexity" evidence="3">
    <location>
        <begin position="1209"/>
        <end position="1225"/>
    </location>
</feature>
<evidence type="ECO:0000313" key="7">
    <source>
        <dbReference type="Proteomes" id="UP000515204"/>
    </source>
</evidence>
<evidence type="ECO:0000256" key="4">
    <source>
        <dbReference type="SAM" id="Phobius"/>
    </source>
</evidence>
<keyword evidence="2" id="KW-1015">Disulfide bond</keyword>
<dbReference type="Gene3D" id="2.60.40.10">
    <property type="entry name" value="Immunoglobulins"/>
    <property type="match status" value="7"/>
</dbReference>
<dbReference type="FunFam" id="2.60.40.10:FF:001453">
    <property type="entry name" value="Turtle, isoform G"/>
    <property type="match status" value="1"/>
</dbReference>
<feature type="domain" description="Ig-like" evidence="5">
    <location>
        <begin position="497"/>
        <end position="588"/>
    </location>
</feature>
<dbReference type="CDD" id="cd00063">
    <property type="entry name" value="FN3"/>
    <property type="match status" value="2"/>
</dbReference>
<gene>
    <name evidence="8" type="primary">LOC106741126</name>
</gene>
<feature type="domain" description="Ig-like" evidence="5">
    <location>
        <begin position="593"/>
        <end position="680"/>
    </location>
</feature>
<protein>
    <submittedName>
        <fullName evidence="8">Protein turtle-like isoform X2</fullName>
    </submittedName>
</protein>
<dbReference type="Pfam" id="PF00041">
    <property type="entry name" value="fn3"/>
    <property type="match status" value="2"/>
</dbReference>
<dbReference type="InterPro" id="IPR003598">
    <property type="entry name" value="Ig_sub2"/>
</dbReference>
<evidence type="ECO:0000313" key="8">
    <source>
        <dbReference type="RefSeq" id="XP_014468284.1"/>
    </source>
</evidence>
<dbReference type="InterPro" id="IPR036116">
    <property type="entry name" value="FN3_sf"/>
</dbReference>
<keyword evidence="4" id="KW-0472">Membrane</keyword>
<dbReference type="PROSITE" id="PS50835">
    <property type="entry name" value="IG_LIKE"/>
    <property type="match status" value="5"/>
</dbReference>
<dbReference type="InterPro" id="IPR013098">
    <property type="entry name" value="Ig_I-set"/>
</dbReference>
<dbReference type="GeneID" id="106741126"/>
<dbReference type="FunFam" id="2.60.40.10:FF:001149">
    <property type="entry name" value="Turtle, isoform H"/>
    <property type="match status" value="1"/>
</dbReference>
<evidence type="ECO:0000256" key="1">
    <source>
        <dbReference type="ARBA" id="ARBA00022737"/>
    </source>
</evidence>
<name>A0A6P3WRB1_DINQU</name>
<feature type="compositionally biased region" description="Polar residues" evidence="3">
    <location>
        <begin position="1226"/>
        <end position="1236"/>
    </location>
</feature>
<dbReference type="Pfam" id="PF07679">
    <property type="entry name" value="I-set"/>
    <property type="match status" value="1"/>
</dbReference>
<accession>A0A6P3WRB1</accession>
<feature type="region of interest" description="Disordered" evidence="3">
    <location>
        <begin position="1167"/>
        <end position="1255"/>
    </location>
</feature>
<dbReference type="CDD" id="cd00096">
    <property type="entry name" value="Ig"/>
    <property type="match status" value="1"/>
</dbReference>
<dbReference type="InterPro" id="IPR013783">
    <property type="entry name" value="Ig-like_fold"/>
</dbReference>
<dbReference type="InterPro" id="IPR003961">
    <property type="entry name" value="FN3_dom"/>
</dbReference>
<dbReference type="Proteomes" id="UP000515204">
    <property type="component" value="Unplaced"/>
</dbReference>